<proteinExistence type="predicted"/>
<evidence type="ECO:0000313" key="5">
    <source>
        <dbReference type="Proteomes" id="UP000284531"/>
    </source>
</evidence>
<name>A0A419X9P2_9BACT</name>
<keyword evidence="1" id="KW-0677">Repeat</keyword>
<dbReference type="OrthoDB" id="9813892at2"/>
<keyword evidence="2" id="KW-0732">Signal</keyword>
<dbReference type="Proteomes" id="UP000284531">
    <property type="component" value="Unassembled WGS sequence"/>
</dbReference>
<dbReference type="AlphaFoldDB" id="A0A419X9P2"/>
<comment type="caution">
    <text evidence="4">The sequence shown here is derived from an EMBL/GenBank/DDBJ whole genome shotgun (WGS) entry which is preliminary data.</text>
</comment>
<evidence type="ECO:0000256" key="2">
    <source>
        <dbReference type="SAM" id="SignalP"/>
    </source>
</evidence>
<gene>
    <name evidence="4" type="ORF">BXY64_1508</name>
</gene>
<reference evidence="4 5" key="1">
    <citation type="submission" date="2018-09" db="EMBL/GenBank/DDBJ databases">
        <title>Genomic Encyclopedia of Archaeal and Bacterial Type Strains, Phase II (KMG-II): from individual species to whole genera.</title>
        <authorList>
            <person name="Goeker M."/>
        </authorList>
    </citation>
    <scope>NUCLEOTIDE SEQUENCE [LARGE SCALE GENOMIC DNA]</scope>
    <source>
        <strain evidence="4 5">DSM 21950</strain>
    </source>
</reference>
<dbReference type="PANTHER" id="PTHR47199:SF2">
    <property type="entry name" value="PHOTOSYSTEM II STABILITY_ASSEMBLY FACTOR HCF136, CHLOROPLASTIC"/>
    <property type="match status" value="1"/>
</dbReference>
<dbReference type="Gene3D" id="2.130.10.10">
    <property type="entry name" value="YVTN repeat-like/Quinoprotein amine dehydrogenase"/>
    <property type="match status" value="2"/>
</dbReference>
<dbReference type="Pfam" id="PF15902">
    <property type="entry name" value="Sortilin-Vps10"/>
    <property type="match status" value="1"/>
</dbReference>
<feature type="domain" description="Sortilin N-terminal" evidence="3">
    <location>
        <begin position="150"/>
        <end position="272"/>
    </location>
</feature>
<dbReference type="CDD" id="cd15482">
    <property type="entry name" value="Sialidase_non-viral"/>
    <property type="match status" value="1"/>
</dbReference>
<protein>
    <submittedName>
        <fullName evidence="4">Photosystem II stability/assembly factor-like uncharacterized protein</fullName>
    </submittedName>
</protein>
<evidence type="ECO:0000256" key="1">
    <source>
        <dbReference type="ARBA" id="ARBA00022737"/>
    </source>
</evidence>
<dbReference type="PANTHER" id="PTHR47199">
    <property type="entry name" value="PHOTOSYSTEM II STABILITY/ASSEMBLY FACTOR HCF136, CHLOROPLASTIC"/>
    <property type="match status" value="1"/>
</dbReference>
<accession>A0A419X9P2</accession>
<keyword evidence="5" id="KW-1185">Reference proteome</keyword>
<feature type="signal peptide" evidence="2">
    <location>
        <begin position="1"/>
        <end position="18"/>
    </location>
</feature>
<evidence type="ECO:0000313" key="4">
    <source>
        <dbReference type="EMBL" id="RKE04483.1"/>
    </source>
</evidence>
<dbReference type="InterPro" id="IPR031778">
    <property type="entry name" value="Sortilin_N"/>
</dbReference>
<dbReference type="RefSeq" id="WP_120239255.1">
    <property type="nucleotide sequence ID" value="NZ_RAPQ01000008.1"/>
</dbReference>
<dbReference type="InterPro" id="IPR015943">
    <property type="entry name" value="WD40/YVTN_repeat-like_dom_sf"/>
</dbReference>
<evidence type="ECO:0000259" key="3">
    <source>
        <dbReference type="Pfam" id="PF15902"/>
    </source>
</evidence>
<sequence>MKKTLTLILLTLSLQAFTQKHFVEFQVQKVPSTSTFRSIQVFDDSCVWLGGTNGNYCYTNNGGKSWQKAIVPGAEKLDFRDLHMFSQNHVILMSCGNGEDSRIYITKDGGKNWKMTQQNKHDKAFYNGIDFWNKKDGILTSDAIDEKPYVLITDNGGESWERLIPNEIPDLKEGEYAFAASGTGIITRGDNEVWIATGGLHSRIFYSADKGKNWVVSETPIIQGTSTEGIYSFYINDKNKAISVGGNYKKIDDCKGNVIVSKDSGKNWKLAQGAGKLAFKECVKQLDINVWMATGPSGTALSVDDGENWTEIDNRPFHTFDYDAKSKIGYLAGGKGSVVKFYLKKK</sequence>
<organism evidence="4 5">
    <name type="scientific">Marinifilum flexuosum</name>
    <dbReference type="NCBI Taxonomy" id="1117708"/>
    <lineage>
        <taxon>Bacteria</taxon>
        <taxon>Pseudomonadati</taxon>
        <taxon>Bacteroidota</taxon>
        <taxon>Bacteroidia</taxon>
        <taxon>Marinilabiliales</taxon>
        <taxon>Marinifilaceae</taxon>
    </lineage>
</organism>
<dbReference type="EMBL" id="RAPQ01000008">
    <property type="protein sequence ID" value="RKE04483.1"/>
    <property type="molecule type" value="Genomic_DNA"/>
</dbReference>
<feature type="chain" id="PRO_5019420455" evidence="2">
    <location>
        <begin position="19"/>
        <end position="346"/>
    </location>
</feature>
<dbReference type="SUPFAM" id="SSF110296">
    <property type="entry name" value="Oligoxyloglucan reducing end-specific cellobiohydrolase"/>
    <property type="match status" value="1"/>
</dbReference>